<name>A0AAW5KJK5_9FIRM</name>
<dbReference type="Proteomes" id="UP001206236">
    <property type="component" value="Unassembled WGS sequence"/>
</dbReference>
<evidence type="ECO:0000313" key="3">
    <source>
        <dbReference type="Proteomes" id="UP001206236"/>
    </source>
</evidence>
<proteinExistence type="predicted"/>
<evidence type="ECO:0000313" key="1">
    <source>
        <dbReference type="EMBL" id="MCQ5153271.1"/>
    </source>
</evidence>
<reference evidence="1" key="1">
    <citation type="submission" date="2022-06" db="EMBL/GenBank/DDBJ databases">
        <title>Isolation of gut microbiota from human fecal samples.</title>
        <authorList>
            <person name="Pamer E.G."/>
            <person name="Barat B."/>
            <person name="Waligurski E."/>
            <person name="Medina S."/>
            <person name="Paddock L."/>
            <person name="Mostad J."/>
        </authorList>
    </citation>
    <scope>NUCLEOTIDE SEQUENCE</scope>
    <source>
        <strain evidence="1">DFI.5.57</strain>
    </source>
</reference>
<organism evidence="1 3">
    <name type="scientific">Ruminococcus bicirculans</name>
    <name type="common">ex Wegman et al. 2014</name>
    <dbReference type="NCBI Taxonomy" id="1160721"/>
    <lineage>
        <taxon>Bacteria</taxon>
        <taxon>Bacillati</taxon>
        <taxon>Bacillota</taxon>
        <taxon>Clostridia</taxon>
        <taxon>Eubacteriales</taxon>
        <taxon>Oscillospiraceae</taxon>
        <taxon>Ruminococcus</taxon>
    </lineage>
</organism>
<comment type="caution">
    <text evidence="1">The sequence shown here is derived from an EMBL/GenBank/DDBJ whole genome shotgun (WGS) entry which is preliminary data.</text>
</comment>
<evidence type="ECO:0000313" key="2">
    <source>
        <dbReference type="EMBL" id="MDB8745106.1"/>
    </source>
</evidence>
<dbReference type="Proteomes" id="UP001211015">
    <property type="component" value="Unassembled WGS sequence"/>
</dbReference>
<accession>A0AAW5KJK5</accession>
<dbReference type="RefSeq" id="WP_243240731.1">
    <property type="nucleotide sequence ID" value="NZ_DAWEQM010000006.1"/>
</dbReference>
<reference evidence="2" key="2">
    <citation type="submission" date="2023-01" db="EMBL/GenBank/DDBJ databases">
        <title>Human gut microbiome strain richness.</title>
        <authorList>
            <person name="Chen-Liaw A."/>
        </authorList>
    </citation>
    <scope>NUCLEOTIDE SEQUENCE</scope>
    <source>
        <strain evidence="2">1001275st1_F4_1001275B_160808</strain>
    </source>
</reference>
<dbReference type="EMBL" id="JAQMLV010000010">
    <property type="protein sequence ID" value="MDB8745106.1"/>
    <property type="molecule type" value="Genomic_DNA"/>
</dbReference>
<protein>
    <submittedName>
        <fullName evidence="1">Uncharacterized protein</fullName>
    </submittedName>
</protein>
<dbReference type="EMBL" id="JANGCN010000016">
    <property type="protein sequence ID" value="MCQ5153271.1"/>
    <property type="molecule type" value="Genomic_DNA"/>
</dbReference>
<dbReference type="AlphaFoldDB" id="A0AAW5KJK5"/>
<sequence>MVAVNTCLNVCKTKKIRCPVCRGRICDLVIDEDISCRHKYKVISDEESKSNITIKCQKCGLIVGIAICQQDIKKIQ</sequence>
<gene>
    <name evidence="1" type="ORF">NE632_08100</name>
    <name evidence="2" type="ORF">PNU62_08775</name>
</gene>